<reference evidence="4" key="1">
    <citation type="journal article" date="2019" name="Int. J. Syst. Evol. Microbiol.">
        <title>The Global Catalogue of Microorganisms (GCM) 10K type strain sequencing project: providing services to taxonomists for standard genome sequencing and annotation.</title>
        <authorList>
            <consortium name="The Broad Institute Genomics Platform"/>
            <consortium name="The Broad Institute Genome Sequencing Center for Infectious Disease"/>
            <person name="Wu L."/>
            <person name="Ma J."/>
        </authorList>
    </citation>
    <scope>NUCLEOTIDE SEQUENCE [LARGE SCALE GENOMIC DNA]</scope>
    <source>
        <strain evidence="4">JCM 17810</strain>
    </source>
</reference>
<evidence type="ECO:0000313" key="3">
    <source>
        <dbReference type="EMBL" id="GAA4421768.1"/>
    </source>
</evidence>
<protein>
    <submittedName>
        <fullName evidence="3">Uncharacterized protein</fullName>
    </submittedName>
</protein>
<sequence>MTAYDTSAPNAGGPSTGGESTGNAYTGSPGTAGGRRPDTGATTSGGSVVPTVSAVVVGVLVGLAGTFVHRLSHEALPEGLAGALVLVVLGGVFARAAADRVGVLLYALAALLTALALTYLSPNQDVLVTNDLASRLWLLGLPIAGLIAAATPSVWYSDHPRRPNAAQAGR</sequence>
<accession>A0ABP8L438</accession>
<feature type="transmembrane region" description="Helical" evidence="2">
    <location>
        <begin position="132"/>
        <end position="155"/>
    </location>
</feature>
<dbReference type="Proteomes" id="UP001500622">
    <property type="component" value="Unassembled WGS sequence"/>
</dbReference>
<feature type="region of interest" description="Disordered" evidence="1">
    <location>
        <begin position="1"/>
        <end position="45"/>
    </location>
</feature>
<keyword evidence="2" id="KW-1133">Transmembrane helix</keyword>
<comment type="caution">
    <text evidence="3">The sequence shown here is derived from an EMBL/GenBank/DDBJ whole genome shotgun (WGS) entry which is preliminary data.</text>
</comment>
<dbReference type="RefSeq" id="WP_345215643.1">
    <property type="nucleotide sequence ID" value="NZ_BAABGN010000006.1"/>
</dbReference>
<evidence type="ECO:0000256" key="2">
    <source>
        <dbReference type="SAM" id="Phobius"/>
    </source>
</evidence>
<name>A0ABP8L438_9MICO</name>
<organism evidence="3 4">
    <name type="scientific">Georgenia halophila</name>
    <dbReference type="NCBI Taxonomy" id="620889"/>
    <lineage>
        <taxon>Bacteria</taxon>
        <taxon>Bacillati</taxon>
        <taxon>Actinomycetota</taxon>
        <taxon>Actinomycetes</taxon>
        <taxon>Micrococcales</taxon>
        <taxon>Bogoriellaceae</taxon>
        <taxon>Georgenia</taxon>
    </lineage>
</organism>
<gene>
    <name evidence="3" type="ORF">GCM10023169_15090</name>
</gene>
<evidence type="ECO:0000256" key="1">
    <source>
        <dbReference type="SAM" id="MobiDB-lite"/>
    </source>
</evidence>
<feature type="transmembrane region" description="Helical" evidence="2">
    <location>
        <begin position="48"/>
        <end position="68"/>
    </location>
</feature>
<proteinExistence type="predicted"/>
<keyword evidence="4" id="KW-1185">Reference proteome</keyword>
<keyword evidence="2" id="KW-0472">Membrane</keyword>
<feature type="transmembrane region" description="Helical" evidence="2">
    <location>
        <begin position="103"/>
        <end position="120"/>
    </location>
</feature>
<keyword evidence="2" id="KW-0812">Transmembrane</keyword>
<dbReference type="EMBL" id="BAABGN010000006">
    <property type="protein sequence ID" value="GAA4421768.1"/>
    <property type="molecule type" value="Genomic_DNA"/>
</dbReference>
<feature type="transmembrane region" description="Helical" evidence="2">
    <location>
        <begin position="80"/>
        <end position="97"/>
    </location>
</feature>
<evidence type="ECO:0000313" key="4">
    <source>
        <dbReference type="Proteomes" id="UP001500622"/>
    </source>
</evidence>